<sequence>MLRSSGALSLCGLTHEGLPGIQRERATKDTKVILTNPVEYTYKYREHGCPDGTPAMAFPNNQEAETGDAVKAGAAAICYSSLGLATNWDAFECTVKHRLQGKLTN</sequence>
<reference evidence="1 2" key="1">
    <citation type="journal article" date="2018" name="Mol. Biol. Evol.">
        <title>Analysis of the draft genome of the red seaweed Gracilariopsis chorda provides insights into genome size evolution in Rhodophyta.</title>
        <authorList>
            <person name="Lee J."/>
            <person name="Yang E.C."/>
            <person name="Graf L."/>
            <person name="Yang J.H."/>
            <person name="Qiu H."/>
            <person name="Zel Zion U."/>
            <person name="Chan C.X."/>
            <person name="Stephens T.G."/>
            <person name="Weber A.P.M."/>
            <person name="Boo G.H."/>
            <person name="Boo S.M."/>
            <person name="Kim K.M."/>
            <person name="Shin Y."/>
            <person name="Jung M."/>
            <person name="Lee S.J."/>
            <person name="Yim H.S."/>
            <person name="Lee J.H."/>
            <person name="Bhattacharya D."/>
            <person name="Yoon H.S."/>
        </authorList>
    </citation>
    <scope>NUCLEOTIDE SEQUENCE [LARGE SCALE GENOMIC DNA]</scope>
    <source>
        <strain evidence="1 2">SKKU-2015</strain>
        <tissue evidence="1">Whole body</tissue>
    </source>
</reference>
<organism evidence="1 2">
    <name type="scientific">Gracilariopsis chorda</name>
    <dbReference type="NCBI Taxonomy" id="448386"/>
    <lineage>
        <taxon>Eukaryota</taxon>
        <taxon>Rhodophyta</taxon>
        <taxon>Florideophyceae</taxon>
        <taxon>Rhodymeniophycidae</taxon>
        <taxon>Gracilariales</taxon>
        <taxon>Gracilariaceae</taxon>
        <taxon>Gracilariopsis</taxon>
    </lineage>
</organism>
<dbReference type="Proteomes" id="UP000247409">
    <property type="component" value="Unassembled WGS sequence"/>
</dbReference>
<evidence type="ECO:0000313" key="1">
    <source>
        <dbReference type="EMBL" id="PXF47826.1"/>
    </source>
</evidence>
<proteinExistence type="predicted"/>
<protein>
    <submittedName>
        <fullName evidence="1">Uncharacterized protein</fullName>
    </submittedName>
</protein>
<gene>
    <name evidence="1" type="ORF">BWQ96_02508</name>
</gene>
<evidence type="ECO:0000313" key="2">
    <source>
        <dbReference type="Proteomes" id="UP000247409"/>
    </source>
</evidence>
<dbReference type="AlphaFoldDB" id="A0A2V3J086"/>
<dbReference type="EMBL" id="NBIV01000020">
    <property type="protein sequence ID" value="PXF47826.1"/>
    <property type="molecule type" value="Genomic_DNA"/>
</dbReference>
<comment type="caution">
    <text evidence="1">The sequence shown here is derived from an EMBL/GenBank/DDBJ whole genome shotgun (WGS) entry which is preliminary data.</text>
</comment>
<accession>A0A2V3J086</accession>
<keyword evidence="2" id="KW-1185">Reference proteome</keyword>
<name>A0A2V3J086_9FLOR</name>